<proteinExistence type="predicted"/>
<organism evidence="1">
    <name type="scientific">Siphoviridae sp. ctqPo10</name>
    <dbReference type="NCBI Taxonomy" id="2827948"/>
    <lineage>
        <taxon>Viruses</taxon>
        <taxon>Duplodnaviria</taxon>
        <taxon>Heunggongvirae</taxon>
        <taxon>Uroviricota</taxon>
        <taxon>Caudoviricetes</taxon>
    </lineage>
</organism>
<accession>A0A8S5SV40</accession>
<evidence type="ECO:0000313" key="1">
    <source>
        <dbReference type="EMBL" id="DAF54667.1"/>
    </source>
</evidence>
<reference evidence="1" key="1">
    <citation type="journal article" date="2021" name="Proc. Natl. Acad. Sci. U.S.A.">
        <title>A Catalog of Tens of Thousands of Viruses from Human Metagenomes Reveals Hidden Associations with Chronic Diseases.</title>
        <authorList>
            <person name="Tisza M.J."/>
            <person name="Buck C.B."/>
        </authorList>
    </citation>
    <scope>NUCLEOTIDE SEQUENCE</scope>
    <source>
        <strain evidence="1">CtqPo10</strain>
    </source>
</reference>
<sequence>MKTINKGDTVYYTRVFPETGTYDLCDLVVRTVMDNWFCGVDKKDKRAYLLGFNEIDENVFDERSIALKRIHNAEQKYPQINGETYYEEY</sequence>
<name>A0A8S5SV40_9CAUD</name>
<protein>
    <submittedName>
        <fullName evidence="1">Uncharacterized protein</fullName>
    </submittedName>
</protein>
<dbReference type="EMBL" id="BK032682">
    <property type="protein sequence ID" value="DAF54667.1"/>
    <property type="molecule type" value="Genomic_DNA"/>
</dbReference>